<evidence type="ECO:0000256" key="2">
    <source>
        <dbReference type="ARBA" id="ARBA00007783"/>
    </source>
</evidence>
<keyword evidence="9" id="KW-1185">Reference proteome</keyword>
<feature type="transmembrane region" description="Helical" evidence="6">
    <location>
        <begin position="64"/>
        <end position="87"/>
    </location>
</feature>
<comment type="subcellular location">
    <subcellularLocation>
        <location evidence="1">Membrane</location>
        <topology evidence="1">Multi-pass membrane protein</topology>
    </subcellularLocation>
</comment>
<dbReference type="Pfam" id="PF01061">
    <property type="entry name" value="ABC2_membrane"/>
    <property type="match status" value="1"/>
</dbReference>
<dbReference type="RefSeq" id="WP_149353404.1">
    <property type="nucleotide sequence ID" value="NZ_VTRV01000134.1"/>
</dbReference>
<dbReference type="PANTHER" id="PTHR43229:SF2">
    <property type="entry name" value="NODULATION PROTEIN J"/>
    <property type="match status" value="1"/>
</dbReference>
<dbReference type="Proteomes" id="UP000323164">
    <property type="component" value="Unassembled WGS sequence"/>
</dbReference>
<dbReference type="GO" id="GO:0140359">
    <property type="term" value="F:ABC-type transporter activity"/>
    <property type="evidence" value="ECO:0007669"/>
    <property type="project" value="InterPro"/>
</dbReference>
<dbReference type="AlphaFoldDB" id="A0A5D8YYD9"/>
<evidence type="ECO:0000313" key="9">
    <source>
        <dbReference type="Proteomes" id="UP000323164"/>
    </source>
</evidence>
<evidence type="ECO:0000256" key="5">
    <source>
        <dbReference type="ARBA" id="ARBA00023136"/>
    </source>
</evidence>
<protein>
    <submittedName>
        <fullName evidence="8">ABC transporter permease</fullName>
    </submittedName>
</protein>
<evidence type="ECO:0000313" key="8">
    <source>
        <dbReference type="EMBL" id="TZF87479.1"/>
    </source>
</evidence>
<dbReference type="InterPro" id="IPR000412">
    <property type="entry name" value="ABC_2_transport"/>
</dbReference>
<proteinExistence type="inferred from homology"/>
<evidence type="ECO:0000259" key="7">
    <source>
        <dbReference type="Pfam" id="PF01061"/>
    </source>
</evidence>
<dbReference type="OrthoDB" id="9786643at2"/>
<gene>
    <name evidence="8" type="ORF">FW784_11070</name>
</gene>
<comment type="similarity">
    <text evidence="2">Belongs to the ABC-2 integral membrane protein family.</text>
</comment>
<dbReference type="PIRSF" id="PIRSF006648">
    <property type="entry name" value="DrrB"/>
    <property type="match status" value="1"/>
</dbReference>
<keyword evidence="3 6" id="KW-0812">Transmembrane</keyword>
<dbReference type="InterPro" id="IPR051784">
    <property type="entry name" value="Nod_factor_ABC_transporter"/>
</dbReference>
<dbReference type="PANTHER" id="PTHR43229">
    <property type="entry name" value="NODULATION PROTEIN J"/>
    <property type="match status" value="1"/>
</dbReference>
<evidence type="ECO:0000256" key="3">
    <source>
        <dbReference type="ARBA" id="ARBA00022692"/>
    </source>
</evidence>
<keyword evidence="5 6" id="KW-0472">Membrane</keyword>
<reference evidence="8 9" key="1">
    <citation type="submission" date="2019-08" db="EMBL/GenBank/DDBJ databases">
        <title>Draft genome sequence of Lysobacter sp. UKS-15.</title>
        <authorList>
            <person name="Im W.-T."/>
        </authorList>
    </citation>
    <scope>NUCLEOTIDE SEQUENCE [LARGE SCALE GENOMIC DNA]</scope>
    <source>
        <strain evidence="8 9">UKS-15</strain>
    </source>
</reference>
<comment type="caution">
    <text evidence="8">The sequence shown here is derived from an EMBL/GenBank/DDBJ whole genome shotgun (WGS) entry which is preliminary data.</text>
</comment>
<sequence length="254" mass="26956">MNTLTVATRPSPWPAYWLEARNEFLRLLRSPSFAVPTLVFPPMFYVLFAVLLNHGSGTRTATYLLATYGVFGVMAPGLFGFGVAIAMDRERGFLALKRAQPVPAGAVLASRMAMAMVFATTISLLLMLIGTTLAGVSLSLAQAAGLVLVDSLGVLPFCAIGLYVGSRVGAQGAPAVINMIYLPMAFLAGLWMPLSMLPPFIAKIAPVWPAHHLAQIALSVAGAQSDGRITLHVAVLAVYGIAFFLAARRRLARG</sequence>
<dbReference type="EMBL" id="VTRV01000134">
    <property type="protein sequence ID" value="TZF87479.1"/>
    <property type="molecule type" value="Genomic_DNA"/>
</dbReference>
<feature type="transmembrane region" description="Helical" evidence="6">
    <location>
        <begin position="33"/>
        <end position="52"/>
    </location>
</feature>
<name>A0A5D8YYD9_9GAMM</name>
<feature type="transmembrane region" description="Helical" evidence="6">
    <location>
        <begin position="141"/>
        <end position="164"/>
    </location>
</feature>
<feature type="domain" description="ABC-2 type transporter transmembrane" evidence="7">
    <location>
        <begin position="17"/>
        <end position="217"/>
    </location>
</feature>
<feature type="transmembrane region" description="Helical" evidence="6">
    <location>
        <begin position="108"/>
        <end position="129"/>
    </location>
</feature>
<dbReference type="InterPro" id="IPR013525">
    <property type="entry name" value="ABC2_TM"/>
</dbReference>
<dbReference type="GO" id="GO:0043190">
    <property type="term" value="C:ATP-binding cassette (ABC) transporter complex"/>
    <property type="evidence" value="ECO:0007669"/>
    <property type="project" value="InterPro"/>
</dbReference>
<accession>A0A5D8YYD9</accession>
<feature type="transmembrane region" description="Helical" evidence="6">
    <location>
        <begin position="176"/>
        <end position="194"/>
    </location>
</feature>
<feature type="transmembrane region" description="Helical" evidence="6">
    <location>
        <begin position="229"/>
        <end position="247"/>
    </location>
</feature>
<keyword evidence="4 6" id="KW-1133">Transmembrane helix</keyword>
<organism evidence="8 9">
    <name type="scientific">Cognatilysobacter lacus</name>
    <dbReference type="NCBI Taxonomy" id="1643323"/>
    <lineage>
        <taxon>Bacteria</taxon>
        <taxon>Pseudomonadati</taxon>
        <taxon>Pseudomonadota</taxon>
        <taxon>Gammaproteobacteria</taxon>
        <taxon>Lysobacterales</taxon>
        <taxon>Lysobacteraceae</taxon>
        <taxon>Cognatilysobacter</taxon>
    </lineage>
</organism>
<evidence type="ECO:0000256" key="6">
    <source>
        <dbReference type="SAM" id="Phobius"/>
    </source>
</evidence>
<evidence type="ECO:0000256" key="4">
    <source>
        <dbReference type="ARBA" id="ARBA00022989"/>
    </source>
</evidence>
<evidence type="ECO:0000256" key="1">
    <source>
        <dbReference type="ARBA" id="ARBA00004141"/>
    </source>
</evidence>